<evidence type="ECO:0000256" key="2">
    <source>
        <dbReference type="ARBA" id="ARBA00022670"/>
    </source>
</evidence>
<dbReference type="InterPro" id="IPR025660">
    <property type="entry name" value="Pept_his_AS"/>
</dbReference>
<proteinExistence type="inferred from homology"/>
<dbReference type="PRINTS" id="PR00705">
    <property type="entry name" value="PAPAIN"/>
</dbReference>
<dbReference type="CDD" id="cd02248">
    <property type="entry name" value="Peptidase_C1A"/>
    <property type="match status" value="1"/>
</dbReference>
<evidence type="ECO:0000256" key="3">
    <source>
        <dbReference type="ARBA" id="ARBA00022801"/>
    </source>
</evidence>
<keyword evidence="4" id="KW-0788">Thiol protease</keyword>
<dbReference type="Pfam" id="PF08246">
    <property type="entry name" value="Inhibitor_I29"/>
    <property type="match status" value="1"/>
</dbReference>
<dbReference type="PROSITE" id="PS00139">
    <property type="entry name" value="THIOL_PROTEASE_CYS"/>
    <property type="match status" value="1"/>
</dbReference>
<dbReference type="InterPro" id="IPR013128">
    <property type="entry name" value="Peptidase_C1A"/>
</dbReference>
<gene>
    <name evidence="10" type="ORF">ZHD862_LOCUS21098</name>
</gene>
<keyword evidence="2" id="KW-0645">Protease</keyword>
<dbReference type="PANTHER" id="PTHR12411">
    <property type="entry name" value="CYSTEINE PROTEASE FAMILY C1-RELATED"/>
    <property type="match status" value="1"/>
</dbReference>
<accession>A0A814TYC2</accession>
<keyword evidence="6" id="KW-1015">Disulfide bond</keyword>
<keyword evidence="5" id="KW-0865">Zymogen</keyword>
<dbReference type="PROSITE" id="PS00640">
    <property type="entry name" value="THIOL_PROTEASE_ASN"/>
    <property type="match status" value="1"/>
</dbReference>
<dbReference type="SUPFAM" id="SSF54001">
    <property type="entry name" value="Cysteine proteinases"/>
    <property type="match status" value="1"/>
</dbReference>
<dbReference type="InterPro" id="IPR000169">
    <property type="entry name" value="Pept_cys_AS"/>
</dbReference>
<protein>
    <submittedName>
        <fullName evidence="10">Uncharacterized protein</fullName>
    </submittedName>
</protein>
<sequence>MKLYVILFTLILLIGFCTSTNQLHARRSLQDYVDSFVNTGKIQLRGGVLKLNDTVIRQIWSFFKAKYRRIYSSNRQEGERLRIFVRHLKYVLKSNFKKTRTYQLGLNQFSDWTLAEFDALKKGLKVSRSLARFYQRHYHARRLKRNLQKHRYNDRRFSDNWFDKVLNQDQHNNDTSSLPKTFDWRTKTVVSPIKSQGGCGSCYAFASVAVLESVYAIKTNSKNVTEFSPQQIVDCSNNGNSGCYGGLFQPTIEYFKEKGGKIATDASYPYVGRTDESCRKDGINEIDLGQIEYIDIPVGDEKQMAEVLINNGPIFIGLDADSELFMFYKSGVLKIDNCPNDREDMDHAMVIVGYGYDEKLKLPYWILKNSWGVKWGESGYLRLIKDADNMCGIATMASYAKLT</sequence>
<dbReference type="InterPro" id="IPR039417">
    <property type="entry name" value="Peptidase_C1A_papain-like"/>
</dbReference>
<dbReference type="Gene3D" id="3.90.70.10">
    <property type="entry name" value="Cysteine proteinases"/>
    <property type="match status" value="1"/>
</dbReference>
<dbReference type="AlphaFoldDB" id="A0A814TYC2"/>
<feature type="chain" id="PRO_5033065839" evidence="7">
    <location>
        <begin position="20"/>
        <end position="403"/>
    </location>
</feature>
<reference evidence="10" key="1">
    <citation type="submission" date="2021-02" db="EMBL/GenBank/DDBJ databases">
        <authorList>
            <person name="Nowell W R."/>
        </authorList>
    </citation>
    <scope>NUCLEOTIDE SEQUENCE</scope>
</reference>
<keyword evidence="7" id="KW-0732">Signal</keyword>
<organism evidence="10 11">
    <name type="scientific">Rotaria sordida</name>
    <dbReference type="NCBI Taxonomy" id="392033"/>
    <lineage>
        <taxon>Eukaryota</taxon>
        <taxon>Metazoa</taxon>
        <taxon>Spiralia</taxon>
        <taxon>Gnathifera</taxon>
        <taxon>Rotifera</taxon>
        <taxon>Eurotatoria</taxon>
        <taxon>Bdelloidea</taxon>
        <taxon>Philodinida</taxon>
        <taxon>Philodinidae</taxon>
        <taxon>Rotaria</taxon>
    </lineage>
</organism>
<dbReference type="GO" id="GO:0006508">
    <property type="term" value="P:proteolysis"/>
    <property type="evidence" value="ECO:0007669"/>
    <property type="project" value="UniProtKB-KW"/>
</dbReference>
<dbReference type="InterPro" id="IPR000668">
    <property type="entry name" value="Peptidase_C1A_C"/>
</dbReference>
<evidence type="ECO:0000256" key="1">
    <source>
        <dbReference type="ARBA" id="ARBA00008455"/>
    </source>
</evidence>
<evidence type="ECO:0000256" key="4">
    <source>
        <dbReference type="ARBA" id="ARBA00022807"/>
    </source>
</evidence>
<dbReference type="InterPro" id="IPR013201">
    <property type="entry name" value="Prot_inhib_I29"/>
</dbReference>
<feature type="domain" description="Peptidase C1A papain C-terminal" evidence="8">
    <location>
        <begin position="178"/>
        <end position="401"/>
    </location>
</feature>
<evidence type="ECO:0000256" key="6">
    <source>
        <dbReference type="ARBA" id="ARBA00023157"/>
    </source>
</evidence>
<dbReference type="SMART" id="SM00645">
    <property type="entry name" value="Pept_C1"/>
    <property type="match status" value="1"/>
</dbReference>
<evidence type="ECO:0000256" key="7">
    <source>
        <dbReference type="SAM" id="SignalP"/>
    </source>
</evidence>
<evidence type="ECO:0000313" key="11">
    <source>
        <dbReference type="Proteomes" id="UP000663864"/>
    </source>
</evidence>
<feature type="domain" description="Cathepsin propeptide inhibitor" evidence="9">
    <location>
        <begin position="60"/>
        <end position="117"/>
    </location>
</feature>
<dbReference type="Proteomes" id="UP000663864">
    <property type="component" value="Unassembled WGS sequence"/>
</dbReference>
<evidence type="ECO:0000313" key="10">
    <source>
        <dbReference type="EMBL" id="CAF1168803.1"/>
    </source>
</evidence>
<feature type="signal peptide" evidence="7">
    <location>
        <begin position="1"/>
        <end position="19"/>
    </location>
</feature>
<evidence type="ECO:0000259" key="8">
    <source>
        <dbReference type="SMART" id="SM00645"/>
    </source>
</evidence>
<dbReference type="EMBL" id="CAJNOT010001234">
    <property type="protein sequence ID" value="CAF1168803.1"/>
    <property type="molecule type" value="Genomic_DNA"/>
</dbReference>
<name>A0A814TYC2_9BILA</name>
<dbReference type="PROSITE" id="PS00639">
    <property type="entry name" value="THIOL_PROTEASE_HIS"/>
    <property type="match status" value="1"/>
</dbReference>
<evidence type="ECO:0000259" key="9">
    <source>
        <dbReference type="SMART" id="SM00848"/>
    </source>
</evidence>
<comment type="similarity">
    <text evidence="1">Belongs to the peptidase C1 family.</text>
</comment>
<dbReference type="InterPro" id="IPR038765">
    <property type="entry name" value="Papain-like_cys_pep_sf"/>
</dbReference>
<evidence type="ECO:0000256" key="5">
    <source>
        <dbReference type="ARBA" id="ARBA00023145"/>
    </source>
</evidence>
<dbReference type="Pfam" id="PF00112">
    <property type="entry name" value="Peptidase_C1"/>
    <property type="match status" value="1"/>
</dbReference>
<dbReference type="SMART" id="SM00848">
    <property type="entry name" value="Inhibitor_I29"/>
    <property type="match status" value="1"/>
</dbReference>
<keyword evidence="3" id="KW-0378">Hydrolase</keyword>
<comment type="caution">
    <text evidence="10">The sequence shown here is derived from an EMBL/GenBank/DDBJ whole genome shotgun (WGS) entry which is preliminary data.</text>
</comment>
<dbReference type="InterPro" id="IPR025661">
    <property type="entry name" value="Pept_asp_AS"/>
</dbReference>
<dbReference type="GO" id="GO:0008234">
    <property type="term" value="F:cysteine-type peptidase activity"/>
    <property type="evidence" value="ECO:0007669"/>
    <property type="project" value="UniProtKB-KW"/>
</dbReference>